<dbReference type="EMBL" id="KD084717">
    <property type="protein sequence ID" value="EMS62270.1"/>
    <property type="molecule type" value="Genomic_DNA"/>
</dbReference>
<gene>
    <name evidence="2" type="ORF">TRIUR3_03427</name>
</gene>
<sequence>MAQPLMTFIFGDVIDAFGSAASSRDVLHRVTKRHPGKPPAVTVDHGGGVPEKKEREGEGETRY</sequence>
<dbReference type="AlphaFoldDB" id="M8ABX7"/>
<organism evidence="2">
    <name type="scientific">Triticum urartu</name>
    <name type="common">Red wild einkorn</name>
    <name type="synonym">Crithodium urartu</name>
    <dbReference type="NCBI Taxonomy" id="4572"/>
    <lineage>
        <taxon>Eukaryota</taxon>
        <taxon>Viridiplantae</taxon>
        <taxon>Streptophyta</taxon>
        <taxon>Embryophyta</taxon>
        <taxon>Tracheophyta</taxon>
        <taxon>Spermatophyta</taxon>
        <taxon>Magnoliopsida</taxon>
        <taxon>Liliopsida</taxon>
        <taxon>Poales</taxon>
        <taxon>Poaceae</taxon>
        <taxon>BOP clade</taxon>
        <taxon>Pooideae</taxon>
        <taxon>Triticodae</taxon>
        <taxon>Triticeae</taxon>
        <taxon>Triticinae</taxon>
        <taxon>Triticum</taxon>
    </lineage>
</organism>
<reference evidence="2" key="1">
    <citation type="journal article" date="2013" name="Nature">
        <title>Draft genome of the wheat A-genome progenitor Triticum urartu.</title>
        <authorList>
            <person name="Ling H.Q."/>
            <person name="Zhao S."/>
            <person name="Liu D."/>
            <person name="Wang J."/>
            <person name="Sun H."/>
            <person name="Zhang C."/>
            <person name="Fan H."/>
            <person name="Li D."/>
            <person name="Dong L."/>
            <person name="Tao Y."/>
            <person name="Gao C."/>
            <person name="Wu H."/>
            <person name="Li Y."/>
            <person name="Cui Y."/>
            <person name="Guo X."/>
            <person name="Zheng S."/>
            <person name="Wang B."/>
            <person name="Yu K."/>
            <person name="Liang Q."/>
            <person name="Yang W."/>
            <person name="Lou X."/>
            <person name="Chen J."/>
            <person name="Feng M."/>
            <person name="Jian J."/>
            <person name="Zhang X."/>
            <person name="Luo G."/>
            <person name="Jiang Y."/>
            <person name="Liu J."/>
            <person name="Wang Z."/>
            <person name="Sha Y."/>
            <person name="Zhang B."/>
            <person name="Wu H."/>
            <person name="Tang D."/>
            <person name="Shen Q."/>
            <person name="Xue P."/>
            <person name="Zou S."/>
            <person name="Wang X."/>
            <person name="Liu X."/>
            <person name="Wang F."/>
            <person name="Yang Y."/>
            <person name="An X."/>
            <person name="Dong Z."/>
            <person name="Zhang K."/>
            <person name="Zhang X."/>
            <person name="Luo M.C."/>
            <person name="Dvorak J."/>
            <person name="Tong Y."/>
            <person name="Wang J."/>
            <person name="Yang H."/>
            <person name="Li Z."/>
            <person name="Wang D."/>
            <person name="Zhang A."/>
            <person name="Wang J."/>
        </authorList>
    </citation>
    <scope>NUCLEOTIDE SEQUENCE</scope>
</reference>
<accession>M8ABX7</accession>
<evidence type="ECO:0000313" key="2">
    <source>
        <dbReference type="EMBL" id="EMS62270.1"/>
    </source>
</evidence>
<feature type="region of interest" description="Disordered" evidence="1">
    <location>
        <begin position="32"/>
        <end position="63"/>
    </location>
</feature>
<name>M8ABX7_TRIUA</name>
<proteinExistence type="predicted"/>
<evidence type="ECO:0000256" key="1">
    <source>
        <dbReference type="SAM" id="MobiDB-lite"/>
    </source>
</evidence>
<protein>
    <submittedName>
        <fullName evidence="2">Uncharacterized protein</fullName>
    </submittedName>
</protein>
<feature type="compositionally biased region" description="Basic and acidic residues" evidence="1">
    <location>
        <begin position="50"/>
        <end position="63"/>
    </location>
</feature>
<dbReference type="STRING" id="4572.M8ABX7"/>